<dbReference type="Gene3D" id="3.30.200.20">
    <property type="entry name" value="Phosphorylase Kinase, domain 1"/>
    <property type="match status" value="1"/>
</dbReference>
<dbReference type="GO" id="GO:0004674">
    <property type="term" value="F:protein serine/threonine kinase activity"/>
    <property type="evidence" value="ECO:0007669"/>
    <property type="project" value="TreeGrafter"/>
</dbReference>
<dbReference type="PROSITE" id="PS00107">
    <property type="entry name" value="PROTEIN_KINASE_ATP"/>
    <property type="match status" value="1"/>
</dbReference>
<evidence type="ECO:0000256" key="3">
    <source>
        <dbReference type="PROSITE-ProRule" id="PRU10141"/>
    </source>
</evidence>
<evidence type="ECO:0000256" key="1">
    <source>
        <dbReference type="ARBA" id="ARBA00022741"/>
    </source>
</evidence>
<dbReference type="AlphaFoldDB" id="A0A507EHX2"/>
<evidence type="ECO:0000313" key="6">
    <source>
        <dbReference type="EMBL" id="TPX63444.1"/>
    </source>
</evidence>
<gene>
    <name evidence="6" type="ORF">CcCBS67573_g08685</name>
</gene>
<dbReference type="Proteomes" id="UP000320333">
    <property type="component" value="Unassembled WGS sequence"/>
</dbReference>
<reference evidence="6 7" key="1">
    <citation type="journal article" date="2019" name="Sci. Rep.">
        <title>Comparative genomics of chytrid fungi reveal insights into the obligate biotrophic and pathogenic lifestyle of Synchytrium endobioticum.</title>
        <authorList>
            <person name="van de Vossenberg B.T.L.H."/>
            <person name="Warris S."/>
            <person name="Nguyen H.D.T."/>
            <person name="van Gent-Pelzer M.P.E."/>
            <person name="Joly D.L."/>
            <person name="van de Geest H.C."/>
            <person name="Bonants P.J.M."/>
            <person name="Smith D.S."/>
            <person name="Levesque C.A."/>
            <person name="van der Lee T.A.J."/>
        </authorList>
    </citation>
    <scope>NUCLEOTIDE SEQUENCE [LARGE SCALE GENOMIC DNA]</scope>
    <source>
        <strain evidence="6 7">CBS 675.73</strain>
    </source>
</reference>
<protein>
    <recommendedName>
        <fullName evidence="5">Protein kinase domain-containing protein</fullName>
    </recommendedName>
</protein>
<feature type="region of interest" description="Disordered" evidence="4">
    <location>
        <begin position="103"/>
        <end position="131"/>
    </location>
</feature>
<dbReference type="GO" id="GO:0005829">
    <property type="term" value="C:cytosol"/>
    <property type="evidence" value="ECO:0007669"/>
    <property type="project" value="TreeGrafter"/>
</dbReference>
<feature type="domain" description="Protein kinase" evidence="5">
    <location>
        <begin position="206"/>
        <end position="513"/>
    </location>
</feature>
<dbReference type="SMART" id="SM00220">
    <property type="entry name" value="S_TKc"/>
    <property type="match status" value="1"/>
</dbReference>
<dbReference type="InterPro" id="IPR000719">
    <property type="entry name" value="Prot_kinase_dom"/>
</dbReference>
<dbReference type="Pfam" id="PF00069">
    <property type="entry name" value="Pkinase"/>
    <property type="match status" value="1"/>
</dbReference>
<dbReference type="GO" id="GO:0005524">
    <property type="term" value="F:ATP binding"/>
    <property type="evidence" value="ECO:0007669"/>
    <property type="project" value="UniProtKB-UniRule"/>
</dbReference>
<evidence type="ECO:0000256" key="4">
    <source>
        <dbReference type="SAM" id="MobiDB-lite"/>
    </source>
</evidence>
<keyword evidence="2 3" id="KW-0067">ATP-binding</keyword>
<dbReference type="Gene3D" id="1.10.510.10">
    <property type="entry name" value="Transferase(Phosphotransferase) domain 1"/>
    <property type="match status" value="1"/>
</dbReference>
<feature type="compositionally biased region" description="Basic and acidic residues" evidence="4">
    <location>
        <begin position="107"/>
        <end position="129"/>
    </location>
</feature>
<evidence type="ECO:0000313" key="7">
    <source>
        <dbReference type="Proteomes" id="UP000320333"/>
    </source>
</evidence>
<keyword evidence="1 3" id="KW-0547">Nucleotide-binding</keyword>
<dbReference type="PANTHER" id="PTHR24346">
    <property type="entry name" value="MAP/MICROTUBULE AFFINITY-REGULATING KINASE"/>
    <property type="match status" value="1"/>
</dbReference>
<comment type="caution">
    <text evidence="6">The sequence shown here is derived from an EMBL/GenBank/DDBJ whole genome shotgun (WGS) entry which is preliminary data.</text>
</comment>
<feature type="binding site" evidence="3">
    <location>
        <position position="235"/>
    </location>
    <ligand>
        <name>ATP</name>
        <dbReference type="ChEBI" id="CHEBI:30616"/>
    </ligand>
</feature>
<dbReference type="GO" id="GO:0045719">
    <property type="term" value="P:negative regulation of glycogen biosynthetic process"/>
    <property type="evidence" value="ECO:0007669"/>
    <property type="project" value="TreeGrafter"/>
</dbReference>
<dbReference type="PROSITE" id="PS00108">
    <property type="entry name" value="PROTEIN_KINASE_ST"/>
    <property type="match status" value="1"/>
</dbReference>
<evidence type="ECO:0000256" key="2">
    <source>
        <dbReference type="ARBA" id="ARBA00022840"/>
    </source>
</evidence>
<dbReference type="OrthoDB" id="10252171at2759"/>
<dbReference type="InterPro" id="IPR011009">
    <property type="entry name" value="Kinase-like_dom_sf"/>
</dbReference>
<dbReference type="InterPro" id="IPR008271">
    <property type="entry name" value="Ser/Thr_kinase_AS"/>
</dbReference>
<accession>A0A507EHX2</accession>
<dbReference type="SUPFAM" id="SSF56112">
    <property type="entry name" value="Protein kinase-like (PK-like)"/>
    <property type="match status" value="1"/>
</dbReference>
<dbReference type="EMBL" id="QEAP01000608">
    <property type="protein sequence ID" value="TPX63444.1"/>
    <property type="molecule type" value="Genomic_DNA"/>
</dbReference>
<dbReference type="GO" id="GO:0005634">
    <property type="term" value="C:nucleus"/>
    <property type="evidence" value="ECO:0007669"/>
    <property type="project" value="TreeGrafter"/>
</dbReference>
<dbReference type="PROSITE" id="PS50011">
    <property type="entry name" value="PROTEIN_KINASE_DOM"/>
    <property type="match status" value="1"/>
</dbReference>
<evidence type="ECO:0000259" key="5">
    <source>
        <dbReference type="PROSITE" id="PS50011"/>
    </source>
</evidence>
<keyword evidence="7" id="KW-1185">Reference proteome</keyword>
<proteinExistence type="predicted"/>
<dbReference type="InterPro" id="IPR017441">
    <property type="entry name" value="Protein_kinase_ATP_BS"/>
</dbReference>
<organism evidence="6 7">
    <name type="scientific">Chytriomyces confervae</name>
    <dbReference type="NCBI Taxonomy" id="246404"/>
    <lineage>
        <taxon>Eukaryota</taxon>
        <taxon>Fungi</taxon>
        <taxon>Fungi incertae sedis</taxon>
        <taxon>Chytridiomycota</taxon>
        <taxon>Chytridiomycota incertae sedis</taxon>
        <taxon>Chytridiomycetes</taxon>
        <taxon>Chytridiales</taxon>
        <taxon>Chytriomycetaceae</taxon>
        <taxon>Chytriomyces</taxon>
    </lineage>
</organism>
<dbReference type="STRING" id="246404.A0A507EHX2"/>
<name>A0A507EHX2_9FUNG</name>
<dbReference type="PANTHER" id="PTHR24346:SF72">
    <property type="entry name" value="CAMK PROTEIN KINASE"/>
    <property type="match status" value="1"/>
</dbReference>
<dbReference type="GO" id="GO:0035556">
    <property type="term" value="P:intracellular signal transduction"/>
    <property type="evidence" value="ECO:0007669"/>
    <property type="project" value="TreeGrafter"/>
</dbReference>
<sequence>MTHQINTYNQIMVILAEKSKISEQQAEQVSRALKTTQALTQLDFELKELFLKRMSCGELYQVKTCNEKQEPTKSKSFTDKFNLFRTSAGEFFAALFKPHSSCPESIGHPRDDNTGNVAVEDKPPQEPHPRKTVLNAFNKVGTAFIGSAAPRTPSLDAIPAVPEARPKFNAKWFKRQVPEVVTTRAEDMAGFLNGSKALSLKFTERYKLGRLVGEGGFGFVMTATRLIDGRKVAVKFIAVDKIPRNTWLPDRGRATGGYVPPEIAILQQLDHPNIIMYIDHVVEPTKYVLLITELHGSNWQRASSSSTMSVEDDDVETCTSFDLFECIDHHLPEPVAKKIFAQIALAVQHLQVKGLVHRDIKDENILVDSSYNVKMIDFGSAANIPKAQPQCFTQFCGTISYASPEIVRKESYRGPEVEVWALGVLLYTMIFGKNPFRNGKERAEGIVVMPRGFHLDSDRDYSGGKYVLTNPPMMHPFNPAFYTSGCRNLIRRMLEFDPKSRSTIDEVLSHPWLKREVEIYQKAYGSAQSAA</sequence>